<gene>
    <name evidence="2" type="ORF">N0B51_07410</name>
</gene>
<dbReference type="AlphaFoldDB" id="A0A9X2W2J6"/>
<dbReference type="RefSeq" id="WP_259961676.1">
    <property type="nucleotide sequence ID" value="NZ_JAOAMV010000003.1"/>
</dbReference>
<proteinExistence type="predicted"/>
<evidence type="ECO:0000313" key="3">
    <source>
        <dbReference type="Proteomes" id="UP001142648"/>
    </source>
</evidence>
<feature type="region of interest" description="Disordered" evidence="1">
    <location>
        <begin position="27"/>
        <end position="54"/>
    </location>
</feature>
<dbReference type="EMBL" id="JAOAMV010000003">
    <property type="protein sequence ID" value="MCT2558805.1"/>
    <property type="molecule type" value="Genomic_DNA"/>
</dbReference>
<dbReference type="Proteomes" id="UP001142648">
    <property type="component" value="Unassembled WGS sequence"/>
</dbReference>
<evidence type="ECO:0000256" key="1">
    <source>
        <dbReference type="SAM" id="MobiDB-lite"/>
    </source>
</evidence>
<reference evidence="2" key="1">
    <citation type="submission" date="2022-09" db="EMBL/GenBank/DDBJ databases">
        <title>The genome sequence of Tsuneonella sp. YG55.</title>
        <authorList>
            <person name="Liu Y."/>
        </authorList>
    </citation>
    <scope>NUCLEOTIDE SEQUENCE</scope>
    <source>
        <strain evidence="2">YG55</strain>
    </source>
</reference>
<protein>
    <submittedName>
        <fullName evidence="2">Uncharacterized protein</fullName>
    </submittedName>
</protein>
<accession>A0A9X2W2J6</accession>
<sequence>MEFEIEESPQPDGMVWYRYSDRFISPQRDRRDAEVTRPDMLDRAVRIPDQEPLS</sequence>
<comment type="caution">
    <text evidence="2">The sequence shown here is derived from an EMBL/GenBank/DDBJ whole genome shotgun (WGS) entry which is preliminary data.</text>
</comment>
<name>A0A9X2W2J6_9SPHN</name>
<keyword evidence="3" id="KW-1185">Reference proteome</keyword>
<organism evidence="2 3">
    <name type="scientific">Tsuneonella litorea</name>
    <dbReference type="NCBI Taxonomy" id="2976475"/>
    <lineage>
        <taxon>Bacteria</taxon>
        <taxon>Pseudomonadati</taxon>
        <taxon>Pseudomonadota</taxon>
        <taxon>Alphaproteobacteria</taxon>
        <taxon>Sphingomonadales</taxon>
        <taxon>Erythrobacteraceae</taxon>
        <taxon>Tsuneonella</taxon>
    </lineage>
</organism>
<evidence type="ECO:0000313" key="2">
    <source>
        <dbReference type="EMBL" id="MCT2558805.1"/>
    </source>
</evidence>